<dbReference type="AlphaFoldDB" id="A0A3M8QAT7"/>
<gene>
    <name evidence="3" type="ORF">EBI00_05395</name>
</gene>
<evidence type="ECO:0000313" key="4">
    <source>
        <dbReference type="Proteomes" id="UP000280507"/>
    </source>
</evidence>
<evidence type="ECO:0000259" key="2">
    <source>
        <dbReference type="Pfam" id="PF13166"/>
    </source>
</evidence>
<dbReference type="InterPro" id="IPR026866">
    <property type="entry name" value="CR006_AAA"/>
</dbReference>
<name>A0A3M8QAT7_9GAMM</name>
<dbReference type="EMBL" id="RIZG01000002">
    <property type="protein sequence ID" value="RNF52334.1"/>
    <property type="molecule type" value="Genomic_DNA"/>
</dbReference>
<organism evidence="3 4">
    <name type="scientific">Marinomonas hwangdonensis</name>
    <dbReference type="NCBI Taxonomy" id="1053647"/>
    <lineage>
        <taxon>Bacteria</taxon>
        <taxon>Pseudomonadati</taxon>
        <taxon>Pseudomonadota</taxon>
        <taxon>Gammaproteobacteria</taxon>
        <taxon>Oceanospirillales</taxon>
        <taxon>Oceanospirillaceae</taxon>
        <taxon>Marinomonas</taxon>
    </lineage>
</organism>
<dbReference type="PANTHER" id="PTHR32182:SF22">
    <property type="entry name" value="ATP-DEPENDENT ENDONUCLEASE, OLD FAMILY-RELATED"/>
    <property type="match status" value="1"/>
</dbReference>
<dbReference type="PANTHER" id="PTHR32182">
    <property type="entry name" value="DNA REPLICATION AND REPAIR PROTEIN RECF"/>
    <property type="match status" value="1"/>
</dbReference>
<sequence length="771" mass="87362">MQIKRIARIERYRIFRDFTWPETLPNFAHFNLIYGWNGVGKTTLSGLFSYLQTKQIMTEGRVDWLVDQRTVSSTNIASEQTPAVRVFNRDTVARSVFESSQGSLPPVYYLGEDSAEKQAQIEQLQAKLVELEKHKAELGDRKSSAERRYELFCADQARAIKNLLTAQGSEFNTYNSARFKQRAEELLASPRTRLSDADVDKLTSIKSASAKDPIVVPAPHYPDFLDLNRNVDQVLGKTVVAATLAELTENPELSVWVRTGLHLHTGEHQKDTCAFCNQVIEPQRLEQLEAHFNDAFERFQVEINDLLNHLKTTKLFIEKLPLPDRKLLHEHLIASYDSEVQSLKQQTYLVSTMLGKMLKALETKAANPFKKLELRGSLATEPSERKDMTKWGTFWEVVSTAGSAISAAVGKNAFENIRSLIQQHNQHCEKFATAQREARQALEIDEVNKALESFNGQREEIESLESQMLALNVDISEASITIKQLKIEIRQHSAAAPELTNDLVSYLGREELNFIAHDGGYSIMRNGQPALHLSEGERTAISFIYFLKSLQDSSFNLQQGVVVIDDPISSLDANSIYSAFGFMKARIKDAGQVFVFTHNFTFFRQVNNWFNYVRPKAEAGFFMLNPIIRDGVRTATLSKLDPLLRNYESEYHYLFQTILQASSFPDDASMAAFYGMPNVARRLLETVLAFKLPDKAGDLNKQLEEVTHFDSGKKARIIRFTHSYSHLVGISEPQHDLSILSESKAILTDVLALIRVVDEAHYEKMLAMCNS</sequence>
<dbReference type="Proteomes" id="UP000280507">
    <property type="component" value="Unassembled WGS sequence"/>
</dbReference>
<dbReference type="InterPro" id="IPR027417">
    <property type="entry name" value="P-loop_NTPase"/>
</dbReference>
<comment type="caution">
    <text evidence="3">The sequence shown here is derived from an EMBL/GenBank/DDBJ whole genome shotgun (WGS) entry which is preliminary data.</text>
</comment>
<keyword evidence="4" id="KW-1185">Reference proteome</keyword>
<dbReference type="OrthoDB" id="9795565at2"/>
<dbReference type="GO" id="GO:0000731">
    <property type="term" value="P:DNA synthesis involved in DNA repair"/>
    <property type="evidence" value="ECO:0007669"/>
    <property type="project" value="TreeGrafter"/>
</dbReference>
<dbReference type="RefSeq" id="WP_123094882.1">
    <property type="nucleotide sequence ID" value="NZ_RIZG01000002.1"/>
</dbReference>
<dbReference type="Pfam" id="PF13166">
    <property type="entry name" value="AAA_13"/>
    <property type="match status" value="1"/>
</dbReference>
<evidence type="ECO:0000313" key="3">
    <source>
        <dbReference type="EMBL" id="RNF52334.1"/>
    </source>
</evidence>
<dbReference type="Gene3D" id="3.40.50.300">
    <property type="entry name" value="P-loop containing nucleotide triphosphate hydrolases"/>
    <property type="match status" value="1"/>
</dbReference>
<feature type="coiled-coil region" evidence="1">
    <location>
        <begin position="444"/>
        <end position="502"/>
    </location>
</feature>
<accession>A0A3M8QAT7</accession>
<reference evidence="3 4" key="1">
    <citation type="journal article" date="2012" name="Int. J. Syst. Evol. Microbiol.">
        <title>Marinomonas hwangdonensis sp. nov., isolated from seawater.</title>
        <authorList>
            <person name="Jung Y.T."/>
            <person name="Oh T.K."/>
            <person name="Yoon J.H."/>
        </authorList>
    </citation>
    <scope>NUCLEOTIDE SEQUENCE [LARGE SCALE GENOMIC DNA]</scope>
    <source>
        <strain evidence="3 4">HDW-15</strain>
    </source>
</reference>
<proteinExistence type="predicted"/>
<feature type="domain" description="Protein CR006 P-loop" evidence="2">
    <location>
        <begin position="12"/>
        <end position="751"/>
    </location>
</feature>
<dbReference type="SUPFAM" id="SSF52540">
    <property type="entry name" value="P-loop containing nucleoside triphosphate hydrolases"/>
    <property type="match status" value="1"/>
</dbReference>
<protein>
    <recommendedName>
        <fullName evidence="2">Protein CR006 P-loop domain-containing protein</fullName>
    </recommendedName>
</protein>
<feature type="coiled-coil region" evidence="1">
    <location>
        <begin position="114"/>
        <end position="148"/>
    </location>
</feature>
<dbReference type="GO" id="GO:0006302">
    <property type="term" value="P:double-strand break repair"/>
    <property type="evidence" value="ECO:0007669"/>
    <property type="project" value="TreeGrafter"/>
</dbReference>
<keyword evidence="1" id="KW-0175">Coiled coil</keyword>
<evidence type="ECO:0000256" key="1">
    <source>
        <dbReference type="SAM" id="Coils"/>
    </source>
</evidence>